<accession>A0A444EI02</accession>
<evidence type="ECO:0000313" key="1">
    <source>
        <dbReference type="EMBL" id="RRT35341.1"/>
    </source>
</evidence>
<dbReference type="EMBL" id="AMZH03025186">
    <property type="protein sequence ID" value="RRT35341.1"/>
    <property type="molecule type" value="Genomic_DNA"/>
</dbReference>
<comment type="caution">
    <text evidence="1">The sequence shown here is derived from an EMBL/GenBank/DDBJ whole genome shotgun (WGS) entry which is preliminary data.</text>
</comment>
<feature type="non-terminal residue" evidence="1">
    <location>
        <position position="1"/>
    </location>
</feature>
<dbReference type="AlphaFoldDB" id="A0A444EI02"/>
<reference evidence="1 2" key="1">
    <citation type="journal article" date="2014" name="Agronomy (Basel)">
        <title>A Draft Genome Sequence for Ensete ventricosum, the Drought-Tolerant Tree Against Hunger.</title>
        <authorList>
            <person name="Harrison J."/>
            <person name="Moore K.A."/>
            <person name="Paszkiewicz K."/>
            <person name="Jones T."/>
            <person name="Grant M."/>
            <person name="Ambacheew D."/>
            <person name="Muzemil S."/>
            <person name="Studholme D.J."/>
        </authorList>
    </citation>
    <scope>NUCLEOTIDE SEQUENCE [LARGE SCALE GENOMIC DNA]</scope>
</reference>
<dbReference type="Proteomes" id="UP000287651">
    <property type="component" value="Unassembled WGS sequence"/>
</dbReference>
<protein>
    <submittedName>
        <fullName evidence="1">Uncharacterized protein</fullName>
    </submittedName>
</protein>
<sequence>VLLIGGSTGKMLEALEVIGDAYSGPYGEINVALAVYLCSTASFTALDRNYLTPIFTSKNDVSGKDILVNSFCKMQS</sequence>
<proteinExistence type="predicted"/>
<organism evidence="1 2">
    <name type="scientific">Ensete ventricosum</name>
    <name type="common">Abyssinian banana</name>
    <name type="synonym">Musa ensete</name>
    <dbReference type="NCBI Taxonomy" id="4639"/>
    <lineage>
        <taxon>Eukaryota</taxon>
        <taxon>Viridiplantae</taxon>
        <taxon>Streptophyta</taxon>
        <taxon>Embryophyta</taxon>
        <taxon>Tracheophyta</taxon>
        <taxon>Spermatophyta</taxon>
        <taxon>Magnoliopsida</taxon>
        <taxon>Liliopsida</taxon>
        <taxon>Zingiberales</taxon>
        <taxon>Musaceae</taxon>
        <taxon>Ensete</taxon>
    </lineage>
</organism>
<name>A0A444EI02_ENSVE</name>
<gene>
    <name evidence="1" type="ORF">B296_00042532</name>
</gene>
<evidence type="ECO:0000313" key="2">
    <source>
        <dbReference type="Proteomes" id="UP000287651"/>
    </source>
</evidence>